<dbReference type="Pfam" id="PF08125">
    <property type="entry name" value="Mannitol_dh_C"/>
    <property type="match status" value="1"/>
</dbReference>
<dbReference type="InterPro" id="IPR036291">
    <property type="entry name" value="NAD(P)-bd_dom_sf"/>
</dbReference>
<dbReference type="Pfam" id="PF01232">
    <property type="entry name" value="Mannitol_dh"/>
    <property type="match status" value="1"/>
</dbReference>
<evidence type="ECO:0000256" key="5">
    <source>
        <dbReference type="ARBA" id="ARBA00023027"/>
    </source>
</evidence>
<dbReference type="InterPro" id="IPR013118">
    <property type="entry name" value="Mannitol_DH_C"/>
</dbReference>
<reference evidence="10 11" key="1">
    <citation type="submission" date="2020-02" db="EMBL/GenBank/DDBJ databases">
        <title>Whole-genome analyses of novel actinobacteria.</title>
        <authorList>
            <person name="Sahin N."/>
        </authorList>
    </citation>
    <scope>NUCLEOTIDE SEQUENCE [LARGE SCALE GENOMIC DNA]</scope>
    <source>
        <strain evidence="10 11">A7024</strain>
    </source>
</reference>
<comment type="catalytic activity">
    <reaction evidence="6">
        <text>D-mannitol 1-phosphate + NAD(+) = beta-D-fructose 6-phosphate + NADH + H(+)</text>
        <dbReference type="Rhea" id="RHEA:19661"/>
        <dbReference type="ChEBI" id="CHEBI:15378"/>
        <dbReference type="ChEBI" id="CHEBI:57540"/>
        <dbReference type="ChEBI" id="CHEBI:57634"/>
        <dbReference type="ChEBI" id="CHEBI:57945"/>
        <dbReference type="ChEBI" id="CHEBI:61381"/>
        <dbReference type="EC" id="1.1.1.17"/>
    </reaction>
</comment>
<accession>A0A6G4U4G5</accession>
<dbReference type="Proteomes" id="UP000481583">
    <property type="component" value="Unassembled WGS sequence"/>
</dbReference>
<feature type="compositionally biased region" description="Gly residues" evidence="7">
    <location>
        <begin position="29"/>
        <end position="43"/>
    </location>
</feature>
<feature type="non-terminal residue" evidence="10">
    <location>
        <position position="1"/>
    </location>
</feature>
<keyword evidence="11" id="KW-1185">Reference proteome</keyword>
<dbReference type="InterPro" id="IPR008927">
    <property type="entry name" value="6-PGluconate_DH-like_C_sf"/>
</dbReference>
<evidence type="ECO:0000256" key="4">
    <source>
        <dbReference type="ARBA" id="ARBA00023002"/>
    </source>
</evidence>
<dbReference type="PROSITE" id="PS00974">
    <property type="entry name" value="MANNITOL_DHGENASE"/>
    <property type="match status" value="1"/>
</dbReference>
<dbReference type="Gene3D" id="1.10.1040.10">
    <property type="entry name" value="N-(1-d-carboxylethyl)-l-norvaline Dehydrogenase, domain 2"/>
    <property type="match status" value="1"/>
</dbReference>
<feature type="region of interest" description="Disordered" evidence="7">
    <location>
        <begin position="1"/>
        <end position="43"/>
    </location>
</feature>
<dbReference type="InterPro" id="IPR013328">
    <property type="entry name" value="6PGD_dom2"/>
</dbReference>
<gene>
    <name evidence="10" type="ORF">G5C51_23715</name>
</gene>
<proteinExistence type="inferred from homology"/>
<dbReference type="Gene3D" id="3.40.50.720">
    <property type="entry name" value="NAD(P)-binding Rossmann-like Domain"/>
    <property type="match status" value="1"/>
</dbReference>
<dbReference type="SUPFAM" id="SSF48179">
    <property type="entry name" value="6-phosphogluconate dehydrogenase C-terminal domain-like"/>
    <property type="match status" value="1"/>
</dbReference>
<evidence type="ECO:0000256" key="7">
    <source>
        <dbReference type="SAM" id="MobiDB-lite"/>
    </source>
</evidence>
<dbReference type="AlphaFoldDB" id="A0A6G4U4G5"/>
<evidence type="ECO:0000256" key="6">
    <source>
        <dbReference type="ARBA" id="ARBA00048615"/>
    </source>
</evidence>
<dbReference type="GO" id="GO:0019594">
    <property type="term" value="P:mannitol metabolic process"/>
    <property type="evidence" value="ECO:0007669"/>
    <property type="project" value="InterPro"/>
</dbReference>
<dbReference type="GO" id="GO:0008926">
    <property type="term" value="F:mannitol-1-phosphate 5-dehydrogenase activity"/>
    <property type="evidence" value="ECO:0007669"/>
    <property type="project" value="UniProtKB-EC"/>
</dbReference>
<protein>
    <recommendedName>
        <fullName evidence="3">Mannitol-1-phosphate 5-dehydrogenase</fullName>
        <ecNumber evidence="2">1.1.1.17</ecNumber>
    </recommendedName>
</protein>
<evidence type="ECO:0000313" key="10">
    <source>
        <dbReference type="EMBL" id="NGN66902.1"/>
    </source>
</evidence>
<dbReference type="SUPFAM" id="SSF51735">
    <property type="entry name" value="NAD(P)-binding Rossmann-fold domains"/>
    <property type="match status" value="1"/>
</dbReference>
<dbReference type="PRINTS" id="PR00084">
    <property type="entry name" value="MTLDHDRGNASE"/>
</dbReference>
<name>A0A6G4U4G5_9ACTN</name>
<dbReference type="InterPro" id="IPR013131">
    <property type="entry name" value="Mannitol_DH_N"/>
</dbReference>
<dbReference type="PANTHER" id="PTHR43362">
    <property type="entry name" value="MANNITOL DEHYDROGENASE DSF1-RELATED"/>
    <property type="match status" value="1"/>
</dbReference>
<feature type="domain" description="Mannitol dehydrogenase N-terminal" evidence="8">
    <location>
        <begin position="52"/>
        <end position="303"/>
    </location>
</feature>
<dbReference type="InterPro" id="IPR050988">
    <property type="entry name" value="Mannitol_DH/Oxidoreductase"/>
</dbReference>
<dbReference type="EC" id="1.1.1.17" evidence="2"/>
<evidence type="ECO:0000256" key="2">
    <source>
        <dbReference type="ARBA" id="ARBA00012939"/>
    </source>
</evidence>
<keyword evidence="5" id="KW-0520">NAD</keyword>
<dbReference type="InterPro" id="IPR023027">
    <property type="entry name" value="Mannitol_DH_CS"/>
</dbReference>
<keyword evidence="4" id="KW-0560">Oxidoreductase</keyword>
<comment type="similarity">
    <text evidence="1">Belongs to the mannitol dehydrogenase family.</text>
</comment>
<feature type="compositionally biased region" description="Gly residues" evidence="7">
    <location>
        <begin position="11"/>
        <end position="21"/>
    </location>
</feature>
<comment type="caution">
    <text evidence="10">The sequence shown here is derived from an EMBL/GenBank/DDBJ whole genome shotgun (WGS) entry which is preliminary data.</text>
</comment>
<sequence>LSHPHRAGPPDEGGTGPGVVGESGARPGVLGGGGTLPGFLGGDGTRPGLRTGIVHLGPGAFHRAHQALYTEDAMAAAGDPTWGICGITQRSPATLTQLAPQGGLYAVLTLGGPEPAIRVVGSITELLSAPDDPAAATARIADPAVRVVTLTVTEKGYRRNPATGGLARDDPLVRHDLAGAGAPRTVIGRLVAGLRLRHARGGEPLAVVCCDNLPGNGPLLHALVQDFCAGLGTPEGERLREWIDTSVTFPSTMVDRIVPAPHEAHRERAAALLGVRDEATVAAEPYRCWVIEDRFPAGRPAWDAAGADLVTDVTPYETAKLRLLNATHSALAYLGSLTGATTIDEALTRPGMRAFAEQLTTQDMLPTLPPCPGWDLEHYRTEILDRLANPALGHTTRQVAADGTEKLPVRLLAPLREHLAAGRHPRRLLLTLSAWMRYVTADRSDTGAPLEVDDPRADLLTRARTHADSPARVVDELLRLRDVFGPEAADSPTLRSALTEHLTLLTRHGVHETLRETAA</sequence>
<dbReference type="PANTHER" id="PTHR43362:SF1">
    <property type="entry name" value="MANNITOL DEHYDROGENASE 2-RELATED"/>
    <property type="match status" value="1"/>
</dbReference>
<evidence type="ECO:0000256" key="3">
    <source>
        <dbReference type="ARBA" id="ARBA00016219"/>
    </source>
</evidence>
<evidence type="ECO:0000259" key="8">
    <source>
        <dbReference type="Pfam" id="PF01232"/>
    </source>
</evidence>
<dbReference type="RefSeq" id="WP_165240208.1">
    <property type="nucleotide sequence ID" value="NZ_JAAKZV010000116.1"/>
</dbReference>
<evidence type="ECO:0000256" key="1">
    <source>
        <dbReference type="ARBA" id="ARBA00006541"/>
    </source>
</evidence>
<dbReference type="EMBL" id="JAAKZV010000116">
    <property type="protein sequence ID" value="NGN66902.1"/>
    <property type="molecule type" value="Genomic_DNA"/>
</dbReference>
<organism evidence="10 11">
    <name type="scientific">Streptomyces coryli</name>
    <dbReference type="NCBI Taxonomy" id="1128680"/>
    <lineage>
        <taxon>Bacteria</taxon>
        <taxon>Bacillati</taxon>
        <taxon>Actinomycetota</taxon>
        <taxon>Actinomycetes</taxon>
        <taxon>Kitasatosporales</taxon>
        <taxon>Streptomycetaceae</taxon>
        <taxon>Streptomyces</taxon>
    </lineage>
</organism>
<evidence type="ECO:0000259" key="9">
    <source>
        <dbReference type="Pfam" id="PF08125"/>
    </source>
</evidence>
<dbReference type="InterPro" id="IPR000669">
    <property type="entry name" value="Mannitol_DH"/>
</dbReference>
<evidence type="ECO:0000313" key="11">
    <source>
        <dbReference type="Proteomes" id="UP000481583"/>
    </source>
</evidence>
<feature type="domain" description="Mannitol dehydrogenase C-terminal" evidence="9">
    <location>
        <begin position="312"/>
        <end position="502"/>
    </location>
</feature>